<accession>A0A4R6S2W9</accession>
<keyword evidence="2" id="KW-0808">Transferase</keyword>
<dbReference type="Gene3D" id="3.40.50.150">
    <property type="entry name" value="Vaccinia Virus protein VP39"/>
    <property type="match status" value="1"/>
</dbReference>
<dbReference type="GO" id="GO:0032259">
    <property type="term" value="P:methylation"/>
    <property type="evidence" value="ECO:0007669"/>
    <property type="project" value="UniProtKB-KW"/>
</dbReference>
<dbReference type="Proteomes" id="UP000295444">
    <property type="component" value="Unassembled WGS sequence"/>
</dbReference>
<dbReference type="GO" id="GO:0008168">
    <property type="term" value="F:methyltransferase activity"/>
    <property type="evidence" value="ECO:0007669"/>
    <property type="project" value="UniProtKB-KW"/>
</dbReference>
<keyword evidence="3" id="KW-1185">Reference proteome</keyword>
<name>A0A4R6S2W9_LABRH</name>
<protein>
    <submittedName>
        <fullName evidence="2">S-adenosyl methyltransferase</fullName>
    </submittedName>
</protein>
<gene>
    <name evidence="2" type="ORF">EV186_106315</name>
</gene>
<feature type="region of interest" description="Disordered" evidence="1">
    <location>
        <begin position="246"/>
        <end position="268"/>
    </location>
</feature>
<dbReference type="RefSeq" id="WP_133852909.1">
    <property type="nucleotide sequence ID" value="NZ_SNXZ01000006.1"/>
</dbReference>
<sequence length="268" mass="29193">MTTPDWMPPGVDAELPSAARIYDYLLGGAHNFASDRAVADRLLAVDPGVRRIATLNRAFLRRAVLFLMSQGIRQFLDLGSGIPTVGNVHEIAHQVDPSTKVAYVDYEAVAVAHSEMILAGVDNTAILMADVTEPHLVLDSPKIRGLLDFDQPIGLLALTLFHYIPPQRKPFQVIAAYRDALAPGSHLAVSHFTDDLVHSTGDGLVDTMKTTQNNVFPRSKDEITQLFAGFDLVDPGLVPISLWRPETTMDGGDDPSRDGQYAGVARKK</sequence>
<dbReference type="SUPFAM" id="SSF53335">
    <property type="entry name" value="S-adenosyl-L-methionine-dependent methyltransferases"/>
    <property type="match status" value="1"/>
</dbReference>
<dbReference type="PIRSF" id="PIRSF017393">
    <property type="entry name" value="MTase_SAV2177"/>
    <property type="match status" value="1"/>
</dbReference>
<proteinExistence type="predicted"/>
<evidence type="ECO:0000313" key="3">
    <source>
        <dbReference type="Proteomes" id="UP000295444"/>
    </source>
</evidence>
<organism evidence="2 3">
    <name type="scientific">Labedaea rhizosphaerae</name>
    <dbReference type="NCBI Taxonomy" id="598644"/>
    <lineage>
        <taxon>Bacteria</taxon>
        <taxon>Bacillati</taxon>
        <taxon>Actinomycetota</taxon>
        <taxon>Actinomycetes</taxon>
        <taxon>Pseudonocardiales</taxon>
        <taxon>Pseudonocardiaceae</taxon>
        <taxon>Labedaea</taxon>
    </lineage>
</organism>
<keyword evidence="2" id="KW-0489">Methyltransferase</keyword>
<dbReference type="InterPro" id="IPR006764">
    <property type="entry name" value="SAM_dep_MeTrfase_SAV2177_type"/>
</dbReference>
<dbReference type="OrthoDB" id="3516042at2"/>
<reference evidence="2 3" key="1">
    <citation type="submission" date="2019-03" db="EMBL/GenBank/DDBJ databases">
        <title>Genomic Encyclopedia of Type Strains, Phase IV (KMG-IV): sequencing the most valuable type-strain genomes for metagenomic binning, comparative biology and taxonomic classification.</title>
        <authorList>
            <person name="Goeker M."/>
        </authorList>
    </citation>
    <scope>NUCLEOTIDE SEQUENCE [LARGE SCALE GENOMIC DNA]</scope>
    <source>
        <strain evidence="2 3">DSM 45361</strain>
    </source>
</reference>
<comment type="caution">
    <text evidence="2">The sequence shown here is derived from an EMBL/GenBank/DDBJ whole genome shotgun (WGS) entry which is preliminary data.</text>
</comment>
<dbReference type="EMBL" id="SNXZ01000006">
    <property type="protein sequence ID" value="TDP93921.1"/>
    <property type="molecule type" value="Genomic_DNA"/>
</dbReference>
<dbReference type="Pfam" id="PF04672">
    <property type="entry name" value="Methyltransf_19"/>
    <property type="match status" value="1"/>
</dbReference>
<evidence type="ECO:0000256" key="1">
    <source>
        <dbReference type="SAM" id="MobiDB-lite"/>
    </source>
</evidence>
<dbReference type="AlphaFoldDB" id="A0A4R6S2W9"/>
<evidence type="ECO:0000313" key="2">
    <source>
        <dbReference type="EMBL" id="TDP93921.1"/>
    </source>
</evidence>
<dbReference type="InterPro" id="IPR029063">
    <property type="entry name" value="SAM-dependent_MTases_sf"/>
</dbReference>